<evidence type="ECO:0000256" key="5">
    <source>
        <dbReference type="ARBA" id="ARBA00024867"/>
    </source>
</evidence>
<evidence type="ECO:0000313" key="11">
    <source>
        <dbReference type="Proteomes" id="UP000190080"/>
    </source>
</evidence>
<dbReference type="GO" id="GO:0000976">
    <property type="term" value="F:transcription cis-regulatory region binding"/>
    <property type="evidence" value="ECO:0007669"/>
    <property type="project" value="TreeGrafter"/>
</dbReference>
<dbReference type="EMBL" id="MZGV01000028">
    <property type="protein sequence ID" value="OPJ60737.1"/>
    <property type="molecule type" value="Genomic_DNA"/>
</dbReference>
<keyword evidence="4" id="KW-0804">Transcription</keyword>
<keyword evidence="11" id="KW-1185">Reference proteome</keyword>
<evidence type="ECO:0000256" key="2">
    <source>
        <dbReference type="ARBA" id="ARBA00023015"/>
    </source>
</evidence>
<organism evidence="10 11">
    <name type="scientific">Clostridium oryzae</name>
    <dbReference type="NCBI Taxonomy" id="1450648"/>
    <lineage>
        <taxon>Bacteria</taxon>
        <taxon>Bacillati</taxon>
        <taxon>Bacillota</taxon>
        <taxon>Clostridia</taxon>
        <taxon>Eubacteriales</taxon>
        <taxon>Clostridiaceae</taxon>
        <taxon>Clostridium</taxon>
    </lineage>
</organism>
<keyword evidence="2" id="KW-0805">Transcription regulation</keyword>
<evidence type="ECO:0000256" key="1">
    <source>
        <dbReference type="ARBA" id="ARBA00018672"/>
    </source>
</evidence>
<dbReference type="STRING" id="1450648.CLORY_26050"/>
<evidence type="ECO:0000256" key="6">
    <source>
        <dbReference type="PROSITE-ProRule" id="PRU00169"/>
    </source>
</evidence>
<dbReference type="InterPro" id="IPR039420">
    <property type="entry name" value="WalR-like"/>
</dbReference>
<evidence type="ECO:0000256" key="3">
    <source>
        <dbReference type="ARBA" id="ARBA00023125"/>
    </source>
</evidence>
<dbReference type="Proteomes" id="UP000190080">
    <property type="component" value="Unassembled WGS sequence"/>
</dbReference>
<keyword evidence="6" id="KW-0597">Phosphoprotein</keyword>
<dbReference type="InterPro" id="IPR001867">
    <property type="entry name" value="OmpR/PhoB-type_DNA-bd"/>
</dbReference>
<dbReference type="InterPro" id="IPR011006">
    <property type="entry name" value="CheY-like_superfamily"/>
</dbReference>
<dbReference type="CDD" id="cd00383">
    <property type="entry name" value="trans_reg_C"/>
    <property type="match status" value="1"/>
</dbReference>
<comment type="function">
    <text evidence="5">May play the central regulatory role in sporulation. It may be an element of the effector pathway responsible for the activation of sporulation genes in response to nutritional stress. Spo0A may act in concert with spo0H (a sigma factor) to control the expression of some genes that are critical to the sporulation process.</text>
</comment>
<dbReference type="OrthoDB" id="9790442at2"/>
<dbReference type="Gene3D" id="3.40.50.2300">
    <property type="match status" value="1"/>
</dbReference>
<proteinExistence type="predicted"/>
<dbReference type="PROSITE" id="PS50110">
    <property type="entry name" value="RESPONSE_REGULATORY"/>
    <property type="match status" value="1"/>
</dbReference>
<name>A0A1V4IML7_9CLOT</name>
<dbReference type="GO" id="GO:0005829">
    <property type="term" value="C:cytosol"/>
    <property type="evidence" value="ECO:0007669"/>
    <property type="project" value="TreeGrafter"/>
</dbReference>
<feature type="domain" description="OmpR/PhoB-type" evidence="9">
    <location>
        <begin position="126"/>
        <end position="222"/>
    </location>
</feature>
<dbReference type="Gene3D" id="1.10.10.10">
    <property type="entry name" value="Winged helix-like DNA-binding domain superfamily/Winged helix DNA-binding domain"/>
    <property type="match status" value="1"/>
</dbReference>
<keyword evidence="3 7" id="KW-0238">DNA-binding</keyword>
<evidence type="ECO:0000259" key="8">
    <source>
        <dbReference type="PROSITE" id="PS50110"/>
    </source>
</evidence>
<dbReference type="PROSITE" id="PS51755">
    <property type="entry name" value="OMPR_PHOB"/>
    <property type="match status" value="1"/>
</dbReference>
<feature type="DNA-binding region" description="OmpR/PhoB-type" evidence="7">
    <location>
        <begin position="126"/>
        <end position="222"/>
    </location>
</feature>
<dbReference type="RefSeq" id="WP_079425136.1">
    <property type="nucleotide sequence ID" value="NZ_MZGV01000028.1"/>
</dbReference>
<comment type="caution">
    <text evidence="10">The sequence shown here is derived from an EMBL/GenBank/DDBJ whole genome shotgun (WGS) entry which is preliminary data.</text>
</comment>
<evidence type="ECO:0000256" key="4">
    <source>
        <dbReference type="ARBA" id="ARBA00023163"/>
    </source>
</evidence>
<dbReference type="SMART" id="SM00448">
    <property type="entry name" value="REC"/>
    <property type="match status" value="1"/>
</dbReference>
<dbReference type="Pfam" id="PF00486">
    <property type="entry name" value="Trans_reg_C"/>
    <property type="match status" value="1"/>
</dbReference>
<dbReference type="GO" id="GO:0000156">
    <property type="term" value="F:phosphorelay response regulator activity"/>
    <property type="evidence" value="ECO:0007669"/>
    <property type="project" value="TreeGrafter"/>
</dbReference>
<dbReference type="SMART" id="SM00862">
    <property type="entry name" value="Trans_reg_C"/>
    <property type="match status" value="1"/>
</dbReference>
<dbReference type="GO" id="GO:0006355">
    <property type="term" value="P:regulation of DNA-templated transcription"/>
    <property type="evidence" value="ECO:0007669"/>
    <property type="project" value="InterPro"/>
</dbReference>
<evidence type="ECO:0000256" key="7">
    <source>
        <dbReference type="PROSITE-ProRule" id="PRU01091"/>
    </source>
</evidence>
<evidence type="ECO:0000259" key="9">
    <source>
        <dbReference type="PROSITE" id="PS51755"/>
    </source>
</evidence>
<feature type="domain" description="Response regulatory" evidence="8">
    <location>
        <begin position="3"/>
        <end position="116"/>
    </location>
</feature>
<protein>
    <recommendedName>
        <fullName evidence="1">Stage 0 sporulation protein A homolog</fullName>
    </recommendedName>
</protein>
<dbReference type="AlphaFoldDB" id="A0A1V4IML7"/>
<dbReference type="InterPro" id="IPR001789">
    <property type="entry name" value="Sig_transdc_resp-reg_receiver"/>
</dbReference>
<dbReference type="Pfam" id="PF00072">
    <property type="entry name" value="Response_reg"/>
    <property type="match status" value="1"/>
</dbReference>
<feature type="modified residue" description="4-aspartylphosphate" evidence="6">
    <location>
        <position position="52"/>
    </location>
</feature>
<evidence type="ECO:0000313" key="10">
    <source>
        <dbReference type="EMBL" id="OPJ60737.1"/>
    </source>
</evidence>
<gene>
    <name evidence="10" type="primary">graR_2</name>
    <name evidence="10" type="ORF">CLORY_26050</name>
</gene>
<dbReference type="PANTHER" id="PTHR48111:SF43">
    <property type="entry name" value="STAGE 0 SPORULATION PROTEIN A HOMOLOG"/>
    <property type="match status" value="1"/>
</dbReference>
<dbReference type="GO" id="GO:0032993">
    <property type="term" value="C:protein-DNA complex"/>
    <property type="evidence" value="ECO:0007669"/>
    <property type="project" value="TreeGrafter"/>
</dbReference>
<accession>A0A1V4IML7</accession>
<reference evidence="10 11" key="1">
    <citation type="submission" date="2017-03" db="EMBL/GenBank/DDBJ databases">
        <title>Genome sequence of Clostridium oryzae DSM 28571.</title>
        <authorList>
            <person name="Poehlein A."/>
            <person name="Daniel R."/>
        </authorList>
    </citation>
    <scope>NUCLEOTIDE SEQUENCE [LARGE SCALE GENOMIC DNA]</scope>
    <source>
        <strain evidence="10 11">DSM 28571</strain>
    </source>
</reference>
<sequence>MKNIMVVEDNEDIRREIAILIGNSGYGVMSVDDFENIVEDVKLLKPHLILLDINLPQKDGFKLCMEIRSFSKVPIIFVTSRNSDMDELKSITLGGDDFITKPYNSAILLARIEAVLKRAYNDEENGVIINYKEVTLNIASSKIINQDKESELTKTELKILHYLFLHRGTITPRMDIVEYLWDNSMFIDDNALSVNITRIREKLSTIGVDDFIKTKRGQGYMI</sequence>
<dbReference type="PANTHER" id="PTHR48111">
    <property type="entry name" value="REGULATOR OF RPOS"/>
    <property type="match status" value="1"/>
</dbReference>
<dbReference type="SUPFAM" id="SSF52172">
    <property type="entry name" value="CheY-like"/>
    <property type="match status" value="1"/>
</dbReference>
<dbReference type="InterPro" id="IPR036388">
    <property type="entry name" value="WH-like_DNA-bd_sf"/>
</dbReference>